<reference evidence="2" key="1">
    <citation type="submission" date="2020-04" db="EMBL/GenBank/DDBJ databases">
        <authorList>
            <person name="Chiriac C."/>
            <person name="Salcher M."/>
            <person name="Ghai R."/>
            <person name="Kavagutti S V."/>
        </authorList>
    </citation>
    <scope>NUCLEOTIDE SEQUENCE</scope>
</reference>
<name>A0A6J5LAN6_9CAUD</name>
<gene>
    <name evidence="2" type="ORF">UFOVP117_205</name>
</gene>
<sequence length="131" mass="14904">MSKKSVILSVLASVVLVLFLASFGFMISKMLYQDRPVKQTPQFEAPSCDDECDYDDDDNEFQTLDTCLSSEEMYPAIVVDVTIDEYYGEGKYYAVTTQNGILYYTKKKPKIGDTAMFVDDNHNIINCDMNK</sequence>
<keyword evidence="1" id="KW-1133">Transmembrane helix</keyword>
<organism evidence="2">
    <name type="scientific">uncultured Caudovirales phage</name>
    <dbReference type="NCBI Taxonomy" id="2100421"/>
    <lineage>
        <taxon>Viruses</taxon>
        <taxon>Duplodnaviria</taxon>
        <taxon>Heunggongvirae</taxon>
        <taxon>Uroviricota</taxon>
        <taxon>Caudoviricetes</taxon>
        <taxon>Peduoviridae</taxon>
        <taxon>Maltschvirus</taxon>
        <taxon>Maltschvirus maltsch</taxon>
    </lineage>
</organism>
<keyword evidence="1" id="KW-0472">Membrane</keyword>
<keyword evidence="1" id="KW-0812">Transmembrane</keyword>
<evidence type="ECO:0000313" key="2">
    <source>
        <dbReference type="EMBL" id="CAB4130000.1"/>
    </source>
</evidence>
<dbReference type="EMBL" id="LR796235">
    <property type="protein sequence ID" value="CAB4130000.1"/>
    <property type="molecule type" value="Genomic_DNA"/>
</dbReference>
<protein>
    <submittedName>
        <fullName evidence="2">Uncharacterized protein</fullName>
    </submittedName>
</protein>
<accession>A0A6J5LAN6</accession>
<evidence type="ECO:0000256" key="1">
    <source>
        <dbReference type="SAM" id="Phobius"/>
    </source>
</evidence>
<feature type="transmembrane region" description="Helical" evidence="1">
    <location>
        <begin position="6"/>
        <end position="28"/>
    </location>
</feature>
<proteinExistence type="predicted"/>